<organism evidence="2 3">
    <name type="scientific">Stieleria magnilauensis</name>
    <dbReference type="NCBI Taxonomy" id="2527963"/>
    <lineage>
        <taxon>Bacteria</taxon>
        <taxon>Pseudomonadati</taxon>
        <taxon>Planctomycetota</taxon>
        <taxon>Planctomycetia</taxon>
        <taxon>Pirellulales</taxon>
        <taxon>Pirellulaceae</taxon>
        <taxon>Stieleria</taxon>
    </lineage>
</organism>
<dbReference type="NCBIfam" id="TIGR02595">
    <property type="entry name" value="PEP_CTERM"/>
    <property type="match status" value="1"/>
</dbReference>
<keyword evidence="1" id="KW-0732">Signal</keyword>
<reference evidence="2 3" key="1">
    <citation type="submission" date="2019-02" db="EMBL/GenBank/DDBJ databases">
        <title>Deep-cultivation of Planctomycetes and their phenomic and genomic characterization uncovers novel biology.</title>
        <authorList>
            <person name="Wiegand S."/>
            <person name="Jogler M."/>
            <person name="Boedeker C."/>
            <person name="Pinto D."/>
            <person name="Vollmers J."/>
            <person name="Rivas-Marin E."/>
            <person name="Kohn T."/>
            <person name="Peeters S.H."/>
            <person name="Heuer A."/>
            <person name="Rast P."/>
            <person name="Oberbeckmann S."/>
            <person name="Bunk B."/>
            <person name="Jeske O."/>
            <person name="Meyerdierks A."/>
            <person name="Storesund J.E."/>
            <person name="Kallscheuer N."/>
            <person name="Luecker S."/>
            <person name="Lage O.M."/>
            <person name="Pohl T."/>
            <person name="Merkel B.J."/>
            <person name="Hornburger P."/>
            <person name="Mueller R.-W."/>
            <person name="Bruemmer F."/>
            <person name="Labrenz M."/>
            <person name="Spormann A.M."/>
            <person name="Op den Camp H."/>
            <person name="Overmann J."/>
            <person name="Amann R."/>
            <person name="Jetten M.S.M."/>
            <person name="Mascher T."/>
            <person name="Medema M.H."/>
            <person name="Devos D.P."/>
            <person name="Kaster A.-K."/>
            <person name="Ovreas L."/>
            <person name="Rohde M."/>
            <person name="Galperin M.Y."/>
            <person name="Jogler C."/>
        </authorList>
    </citation>
    <scope>NUCLEOTIDE SEQUENCE [LARGE SCALE GENOMIC DNA]</scope>
    <source>
        <strain evidence="2 3">TBK1r</strain>
    </source>
</reference>
<dbReference type="InterPro" id="IPR013424">
    <property type="entry name" value="Ice-binding_C"/>
</dbReference>
<evidence type="ECO:0000313" key="3">
    <source>
        <dbReference type="Proteomes" id="UP000318081"/>
    </source>
</evidence>
<keyword evidence="3" id="KW-1185">Reference proteome</keyword>
<feature type="chain" id="PRO_5046208334" description="PEP-CTERM protein-sorting domain-containing protein" evidence="1">
    <location>
        <begin position="25"/>
        <end position="263"/>
    </location>
</feature>
<dbReference type="Proteomes" id="UP000318081">
    <property type="component" value="Chromosome"/>
</dbReference>
<sequence length="263" mass="27580">MKLKLLAFVPVVLFTVNTVSIANASIVSVGVFDENVVQANSVDISATAYTAGQVSVDVASAFAAGQGGVIDFDNGTITDSNRLEATFAGGTKTLHVRNDERTWSIGNLGTGTAGALSGGRVLFNGAPDPFPTPYLNRFVFEDVTDQLGMSTGDAVTTFGLIVLDLNTSLNGGDNDLEFTITFSDDSTMSLMHTVPGSFNANDTFFGYQAPSGQSIKEVAISATNNLATDDWAFIVSPSAIPEPGSVAMLALLGMVTVMRRRSR</sequence>
<name>A0ABX5XVL0_9BACT</name>
<dbReference type="EMBL" id="CP036432">
    <property type="protein sequence ID" value="QDV86069.1"/>
    <property type="molecule type" value="Genomic_DNA"/>
</dbReference>
<protein>
    <recommendedName>
        <fullName evidence="4">PEP-CTERM protein-sorting domain-containing protein</fullName>
    </recommendedName>
</protein>
<proteinExistence type="predicted"/>
<evidence type="ECO:0008006" key="4">
    <source>
        <dbReference type="Google" id="ProtNLM"/>
    </source>
</evidence>
<evidence type="ECO:0000256" key="1">
    <source>
        <dbReference type="SAM" id="SignalP"/>
    </source>
</evidence>
<dbReference type="RefSeq" id="WP_145216654.1">
    <property type="nucleotide sequence ID" value="NZ_CP036432.1"/>
</dbReference>
<gene>
    <name evidence="2" type="ORF">TBK1r_50870</name>
</gene>
<feature type="signal peptide" evidence="1">
    <location>
        <begin position="1"/>
        <end position="24"/>
    </location>
</feature>
<accession>A0ABX5XVL0</accession>
<evidence type="ECO:0000313" key="2">
    <source>
        <dbReference type="EMBL" id="QDV86069.1"/>
    </source>
</evidence>